<dbReference type="PANTHER" id="PTHR11206">
    <property type="entry name" value="MULTIDRUG RESISTANCE PROTEIN"/>
    <property type="match status" value="1"/>
</dbReference>
<protein>
    <recommendedName>
        <fullName evidence="4">MATE efflux family protein</fullName>
    </recommendedName>
</protein>
<evidence type="ECO:0008006" key="4">
    <source>
        <dbReference type="Google" id="ProtNLM"/>
    </source>
</evidence>
<comment type="caution">
    <text evidence="2">The sequence shown here is derived from an EMBL/GenBank/DDBJ whole genome shotgun (WGS) entry which is preliminary data.</text>
</comment>
<proteinExistence type="predicted"/>
<sequence length="93" mass="9916">MLLNSIQPIISGVAIGGGWQALVAYINLGCYYIFGLPLGYLLGYIANRGVMGWQGLCGGMICGTALQTLLLMIVLYKTNWNKEVTAENGAQSA</sequence>
<dbReference type="AlphaFoldDB" id="A0AAD4ZD04"/>
<keyword evidence="1" id="KW-0472">Membrane</keyword>
<keyword evidence="1" id="KW-1133">Transmembrane helix</keyword>
<reference evidence="2 3" key="1">
    <citation type="journal article" date="2022" name="G3 (Bethesda)">
        <title>Whole-genome sequence and methylome profiling of the almond [Prunus dulcis (Mill.) D.A. Webb] cultivar 'Nonpareil'.</title>
        <authorList>
            <person name="D'Amico-Willman K.M."/>
            <person name="Ouma W.Z."/>
            <person name="Meulia T."/>
            <person name="Sideli G.M."/>
            <person name="Gradziel T.M."/>
            <person name="Fresnedo-Ramirez J."/>
        </authorList>
    </citation>
    <scope>NUCLEOTIDE SEQUENCE [LARGE SCALE GENOMIC DNA]</scope>
    <source>
        <strain evidence="2">Clone GOH B32 T37-40</strain>
    </source>
</reference>
<feature type="transmembrane region" description="Helical" evidence="1">
    <location>
        <begin position="52"/>
        <end position="76"/>
    </location>
</feature>
<organism evidence="2 3">
    <name type="scientific">Prunus dulcis</name>
    <name type="common">Almond</name>
    <name type="synonym">Amygdalus dulcis</name>
    <dbReference type="NCBI Taxonomy" id="3755"/>
    <lineage>
        <taxon>Eukaryota</taxon>
        <taxon>Viridiplantae</taxon>
        <taxon>Streptophyta</taxon>
        <taxon>Embryophyta</taxon>
        <taxon>Tracheophyta</taxon>
        <taxon>Spermatophyta</taxon>
        <taxon>Magnoliopsida</taxon>
        <taxon>eudicotyledons</taxon>
        <taxon>Gunneridae</taxon>
        <taxon>Pentapetalae</taxon>
        <taxon>rosids</taxon>
        <taxon>fabids</taxon>
        <taxon>Rosales</taxon>
        <taxon>Rosaceae</taxon>
        <taxon>Amygdaloideae</taxon>
        <taxon>Amygdaleae</taxon>
        <taxon>Prunus</taxon>
    </lineage>
</organism>
<dbReference type="Proteomes" id="UP001054821">
    <property type="component" value="Chromosome 2"/>
</dbReference>
<gene>
    <name evidence="2" type="ORF">L3X38_010122</name>
</gene>
<dbReference type="EMBL" id="JAJFAZ020000002">
    <property type="protein sequence ID" value="KAI5342247.1"/>
    <property type="molecule type" value="Genomic_DNA"/>
</dbReference>
<evidence type="ECO:0000313" key="2">
    <source>
        <dbReference type="EMBL" id="KAI5342247.1"/>
    </source>
</evidence>
<keyword evidence="3" id="KW-1185">Reference proteome</keyword>
<evidence type="ECO:0000256" key="1">
    <source>
        <dbReference type="SAM" id="Phobius"/>
    </source>
</evidence>
<feature type="transmembrane region" description="Helical" evidence="1">
    <location>
        <begin position="21"/>
        <end position="46"/>
    </location>
</feature>
<evidence type="ECO:0000313" key="3">
    <source>
        <dbReference type="Proteomes" id="UP001054821"/>
    </source>
</evidence>
<accession>A0AAD4ZD04</accession>
<name>A0AAD4ZD04_PRUDU</name>
<keyword evidence="1" id="KW-0812">Transmembrane</keyword>